<dbReference type="RefSeq" id="WP_320412714.1">
    <property type="nucleotide sequence ID" value="NZ_BPFZ01000003.1"/>
</dbReference>
<gene>
    <name evidence="3" type="ORF">PsB1_0644</name>
</gene>
<feature type="domain" description="RNA-binding S4" evidence="2">
    <location>
        <begin position="9"/>
        <end position="59"/>
    </location>
</feature>
<dbReference type="Gene3D" id="3.10.290.10">
    <property type="entry name" value="RNA-binding S4 domain"/>
    <property type="match status" value="1"/>
</dbReference>
<evidence type="ECO:0000256" key="1">
    <source>
        <dbReference type="PROSITE-ProRule" id="PRU00182"/>
    </source>
</evidence>
<dbReference type="EMBL" id="BPFZ01000003">
    <property type="protein sequence ID" value="GIU66490.1"/>
    <property type="molecule type" value="Genomic_DNA"/>
</dbReference>
<dbReference type="InterPro" id="IPR036986">
    <property type="entry name" value="S4_RNA-bd_sf"/>
</dbReference>
<dbReference type="InterPro" id="IPR002942">
    <property type="entry name" value="S4_RNA-bd"/>
</dbReference>
<keyword evidence="1" id="KW-0694">RNA-binding</keyword>
<accession>A0ABQ4PU25</accession>
<dbReference type="Proteomes" id="UP001161064">
    <property type="component" value="Unassembled WGS sequence"/>
</dbReference>
<dbReference type="Pfam" id="PF01479">
    <property type="entry name" value="S4"/>
    <property type="match status" value="1"/>
</dbReference>
<protein>
    <recommendedName>
        <fullName evidence="2">RNA-binding S4 domain-containing protein</fullName>
    </recommendedName>
</protein>
<sequence>MSAEVETARLDVWLWRARFFKTRSLATEFVTRKGVRVQRLGFQVRKIDKPGYHITLGDQLAFAFGGQLHHIEVRAMGVRRGPASEAFMLYDAAETRDPVDLSGQRGHIGPDLLLRSPREDHDLYRD</sequence>
<dbReference type="PROSITE" id="PS50889">
    <property type="entry name" value="S4"/>
    <property type="match status" value="1"/>
</dbReference>
<evidence type="ECO:0000313" key="4">
    <source>
        <dbReference type="Proteomes" id="UP001161064"/>
    </source>
</evidence>
<evidence type="ECO:0000259" key="2">
    <source>
        <dbReference type="Pfam" id="PF01479"/>
    </source>
</evidence>
<keyword evidence="4" id="KW-1185">Reference proteome</keyword>
<reference evidence="3" key="2">
    <citation type="journal article" date="2023" name="ISME Commun">
        <title>Characterization of a bloom-associated alphaproteobacterial lineage, 'Candidatus Phycosocius': insights into freshwater algal-bacterial interactions.</title>
        <authorList>
            <person name="Tanabe Y."/>
            <person name="Yamaguchi H."/>
            <person name="Yoshida M."/>
            <person name="Kai A."/>
            <person name="Okazaki Y."/>
        </authorList>
    </citation>
    <scope>NUCLEOTIDE SEQUENCE</scope>
    <source>
        <strain evidence="3">BOTRYCO-1</strain>
    </source>
</reference>
<proteinExistence type="predicted"/>
<name>A0ABQ4PU25_9PROT</name>
<organism evidence="3 4">
    <name type="scientific">Candidatus Phycosocius spiralis</name>
    <dbReference type="NCBI Taxonomy" id="2815099"/>
    <lineage>
        <taxon>Bacteria</taxon>
        <taxon>Pseudomonadati</taxon>
        <taxon>Pseudomonadota</taxon>
        <taxon>Alphaproteobacteria</taxon>
        <taxon>Caulobacterales</taxon>
        <taxon>Caulobacterales incertae sedis</taxon>
        <taxon>Candidatus Phycosocius</taxon>
    </lineage>
</organism>
<comment type="caution">
    <text evidence="3">The sequence shown here is derived from an EMBL/GenBank/DDBJ whole genome shotgun (WGS) entry which is preliminary data.</text>
</comment>
<dbReference type="SUPFAM" id="SSF55174">
    <property type="entry name" value="Alpha-L RNA-binding motif"/>
    <property type="match status" value="1"/>
</dbReference>
<dbReference type="CDD" id="cd00165">
    <property type="entry name" value="S4"/>
    <property type="match status" value="1"/>
</dbReference>
<evidence type="ECO:0000313" key="3">
    <source>
        <dbReference type="EMBL" id="GIU66490.1"/>
    </source>
</evidence>
<reference evidence="3" key="1">
    <citation type="submission" date="2021-05" db="EMBL/GenBank/DDBJ databases">
        <authorList>
            <person name="Tanabe Y."/>
        </authorList>
    </citation>
    <scope>NUCLEOTIDE SEQUENCE</scope>
    <source>
        <strain evidence="3">BOTRYCO-1</strain>
    </source>
</reference>